<sequence length="95" mass="10569">MTVSPEARRYILDLARAEERPWHGVRLQVIPGCGGLRFILSLDDPRPGDTEITASELTILADPFSATFLDELVVDYSAEEDDLTFRHPDSFGSSC</sequence>
<dbReference type="InterPro" id="IPR000361">
    <property type="entry name" value="ATAP_core_dom"/>
</dbReference>
<evidence type="ECO:0000313" key="3">
    <source>
        <dbReference type="Proteomes" id="UP000231932"/>
    </source>
</evidence>
<reference evidence="3" key="1">
    <citation type="submission" date="2017-11" db="EMBL/GenBank/DDBJ databases">
        <title>Complete Genome Sequence of Kyrpidia sp. Strain EA-1, a thermophilic, hydrogen-oxidizing Bacterium, isolated from the Azores.</title>
        <authorList>
            <person name="Reiner J.E."/>
            <person name="Lapp C.J."/>
            <person name="Bunk B."/>
            <person name="Gescher J."/>
        </authorList>
    </citation>
    <scope>NUCLEOTIDE SEQUENCE [LARGE SCALE GENOMIC DNA]</scope>
    <source>
        <strain evidence="3">EA-1</strain>
    </source>
</reference>
<dbReference type="EMBL" id="CP024955">
    <property type="protein sequence ID" value="ATY84430.1"/>
    <property type="molecule type" value="Genomic_DNA"/>
</dbReference>
<organism evidence="2 3">
    <name type="scientific">Kyrpidia spormannii</name>
    <dbReference type="NCBI Taxonomy" id="2055160"/>
    <lineage>
        <taxon>Bacteria</taxon>
        <taxon>Bacillati</taxon>
        <taxon>Bacillota</taxon>
        <taxon>Bacilli</taxon>
        <taxon>Bacillales</taxon>
        <taxon>Alicyclobacillaceae</taxon>
        <taxon>Kyrpidia</taxon>
    </lineage>
</organism>
<gene>
    <name evidence="2" type="ORF">CVV65_05235</name>
</gene>
<dbReference type="Pfam" id="PF01521">
    <property type="entry name" value="Fe-S_biosyn"/>
    <property type="match status" value="1"/>
</dbReference>
<dbReference type="OrthoDB" id="2376540at2"/>
<feature type="domain" description="Core" evidence="1">
    <location>
        <begin position="1"/>
        <end position="88"/>
    </location>
</feature>
<dbReference type="SUPFAM" id="SSF89360">
    <property type="entry name" value="HesB-like domain"/>
    <property type="match status" value="1"/>
</dbReference>
<name>A0A2K8N767_9BACL</name>
<dbReference type="Proteomes" id="UP000231932">
    <property type="component" value="Chromosome"/>
</dbReference>
<dbReference type="KEGG" id="kyr:CVV65_05235"/>
<dbReference type="RefSeq" id="WP_100667251.1">
    <property type="nucleotide sequence ID" value="NZ_CP024955.1"/>
</dbReference>
<proteinExistence type="predicted"/>
<dbReference type="Gene3D" id="2.60.300.12">
    <property type="entry name" value="HesB-like domain"/>
    <property type="match status" value="1"/>
</dbReference>
<dbReference type="InterPro" id="IPR035903">
    <property type="entry name" value="HesB-like_dom_sf"/>
</dbReference>
<accession>A0A2K8N767</accession>
<evidence type="ECO:0000313" key="2">
    <source>
        <dbReference type="EMBL" id="ATY84430.1"/>
    </source>
</evidence>
<dbReference type="AlphaFoldDB" id="A0A2K8N767"/>
<evidence type="ECO:0000259" key="1">
    <source>
        <dbReference type="Pfam" id="PF01521"/>
    </source>
</evidence>
<protein>
    <recommendedName>
        <fullName evidence="1">Core domain-containing protein</fullName>
    </recommendedName>
</protein>
<keyword evidence="3" id="KW-1185">Reference proteome</keyword>